<keyword evidence="2" id="KW-1185">Reference proteome</keyword>
<dbReference type="Proteomes" id="UP001597338">
    <property type="component" value="Unassembled WGS sequence"/>
</dbReference>
<accession>A0ABW4V7F3</accession>
<protein>
    <submittedName>
        <fullName evidence="1">Uncharacterized protein</fullName>
    </submittedName>
</protein>
<evidence type="ECO:0000313" key="1">
    <source>
        <dbReference type="EMBL" id="MFD2025734.1"/>
    </source>
</evidence>
<gene>
    <name evidence="1" type="ORF">ACFSL2_09435</name>
</gene>
<organism evidence="1 2">
    <name type="scientific">Promicromonospora aerolata</name>
    <dbReference type="NCBI Taxonomy" id="195749"/>
    <lineage>
        <taxon>Bacteria</taxon>
        <taxon>Bacillati</taxon>
        <taxon>Actinomycetota</taxon>
        <taxon>Actinomycetes</taxon>
        <taxon>Micrococcales</taxon>
        <taxon>Promicromonosporaceae</taxon>
        <taxon>Promicromonospora</taxon>
    </lineage>
</organism>
<dbReference type="RefSeq" id="WP_377197611.1">
    <property type="nucleotide sequence ID" value="NZ_JBHUHF010000001.1"/>
</dbReference>
<sequence>MSDFLWHYAERAGDDLITLLGDTAIEADGGPTDAAAWDDWLDSVTRIKAGALPRGGE</sequence>
<evidence type="ECO:0000313" key="2">
    <source>
        <dbReference type="Proteomes" id="UP001597338"/>
    </source>
</evidence>
<dbReference type="EMBL" id="JBHUHF010000001">
    <property type="protein sequence ID" value="MFD2025734.1"/>
    <property type="molecule type" value="Genomic_DNA"/>
</dbReference>
<reference evidence="2" key="1">
    <citation type="journal article" date="2019" name="Int. J. Syst. Evol. Microbiol.">
        <title>The Global Catalogue of Microorganisms (GCM) 10K type strain sequencing project: providing services to taxonomists for standard genome sequencing and annotation.</title>
        <authorList>
            <consortium name="The Broad Institute Genomics Platform"/>
            <consortium name="The Broad Institute Genome Sequencing Center for Infectious Disease"/>
            <person name="Wu L."/>
            <person name="Ma J."/>
        </authorList>
    </citation>
    <scope>NUCLEOTIDE SEQUENCE [LARGE SCALE GENOMIC DNA]</scope>
    <source>
        <strain evidence="2">CCM 7043</strain>
    </source>
</reference>
<name>A0ABW4V7F3_9MICO</name>
<comment type="caution">
    <text evidence="1">The sequence shown here is derived from an EMBL/GenBank/DDBJ whole genome shotgun (WGS) entry which is preliminary data.</text>
</comment>
<proteinExistence type="predicted"/>